<accession>A0ACD3A4W6</accession>
<protein>
    <submittedName>
        <fullName evidence="1">Uncharacterized protein</fullName>
    </submittedName>
</protein>
<evidence type="ECO:0000313" key="2">
    <source>
        <dbReference type="Proteomes" id="UP000308600"/>
    </source>
</evidence>
<dbReference type="EMBL" id="ML208738">
    <property type="protein sequence ID" value="TFK60735.1"/>
    <property type="molecule type" value="Genomic_DNA"/>
</dbReference>
<proteinExistence type="predicted"/>
<organism evidence="1 2">
    <name type="scientific">Pluteus cervinus</name>
    <dbReference type="NCBI Taxonomy" id="181527"/>
    <lineage>
        <taxon>Eukaryota</taxon>
        <taxon>Fungi</taxon>
        <taxon>Dikarya</taxon>
        <taxon>Basidiomycota</taxon>
        <taxon>Agaricomycotina</taxon>
        <taxon>Agaricomycetes</taxon>
        <taxon>Agaricomycetidae</taxon>
        <taxon>Agaricales</taxon>
        <taxon>Pluteineae</taxon>
        <taxon>Pluteaceae</taxon>
        <taxon>Pluteus</taxon>
    </lineage>
</organism>
<name>A0ACD3A4W6_9AGAR</name>
<feature type="non-terminal residue" evidence="1">
    <location>
        <position position="1"/>
    </location>
</feature>
<keyword evidence="2" id="KW-1185">Reference proteome</keyword>
<gene>
    <name evidence="1" type="ORF">BDN72DRAFT_747482</name>
</gene>
<dbReference type="Proteomes" id="UP000308600">
    <property type="component" value="Unassembled WGS sequence"/>
</dbReference>
<evidence type="ECO:0000313" key="1">
    <source>
        <dbReference type="EMBL" id="TFK60735.1"/>
    </source>
</evidence>
<sequence>PMDAIRFGMTCHWHHDLATTTIKAEVDANKIFTQFFDPEEALEFREFLRKSGGIISGRAALQLLEGKIGVTTNLDLYVGNEHRWSLRDWLRERCYWGVLSQQQVQASPYGHGFSVVKVIRFERHFEGLTRTIHCMVTEDSPVEAILELKLTCAMNFFTHESAYSLFPIATFDNRKGFL</sequence>
<feature type="non-terminal residue" evidence="1">
    <location>
        <position position="178"/>
    </location>
</feature>
<reference evidence="1 2" key="1">
    <citation type="journal article" date="2019" name="Nat. Ecol. Evol.">
        <title>Megaphylogeny resolves global patterns of mushroom evolution.</title>
        <authorList>
            <person name="Varga T."/>
            <person name="Krizsan K."/>
            <person name="Foldi C."/>
            <person name="Dima B."/>
            <person name="Sanchez-Garcia M."/>
            <person name="Sanchez-Ramirez S."/>
            <person name="Szollosi G.J."/>
            <person name="Szarkandi J.G."/>
            <person name="Papp V."/>
            <person name="Albert L."/>
            <person name="Andreopoulos W."/>
            <person name="Angelini C."/>
            <person name="Antonin V."/>
            <person name="Barry K.W."/>
            <person name="Bougher N.L."/>
            <person name="Buchanan P."/>
            <person name="Buyck B."/>
            <person name="Bense V."/>
            <person name="Catcheside P."/>
            <person name="Chovatia M."/>
            <person name="Cooper J."/>
            <person name="Damon W."/>
            <person name="Desjardin D."/>
            <person name="Finy P."/>
            <person name="Geml J."/>
            <person name="Haridas S."/>
            <person name="Hughes K."/>
            <person name="Justo A."/>
            <person name="Karasinski D."/>
            <person name="Kautmanova I."/>
            <person name="Kiss B."/>
            <person name="Kocsube S."/>
            <person name="Kotiranta H."/>
            <person name="LaButti K.M."/>
            <person name="Lechner B.E."/>
            <person name="Liimatainen K."/>
            <person name="Lipzen A."/>
            <person name="Lukacs Z."/>
            <person name="Mihaltcheva S."/>
            <person name="Morgado L.N."/>
            <person name="Niskanen T."/>
            <person name="Noordeloos M.E."/>
            <person name="Ohm R.A."/>
            <person name="Ortiz-Santana B."/>
            <person name="Ovrebo C."/>
            <person name="Racz N."/>
            <person name="Riley R."/>
            <person name="Savchenko A."/>
            <person name="Shiryaev A."/>
            <person name="Soop K."/>
            <person name="Spirin V."/>
            <person name="Szebenyi C."/>
            <person name="Tomsovsky M."/>
            <person name="Tulloss R.E."/>
            <person name="Uehling J."/>
            <person name="Grigoriev I.V."/>
            <person name="Vagvolgyi C."/>
            <person name="Papp T."/>
            <person name="Martin F.M."/>
            <person name="Miettinen O."/>
            <person name="Hibbett D.S."/>
            <person name="Nagy L.G."/>
        </authorList>
    </citation>
    <scope>NUCLEOTIDE SEQUENCE [LARGE SCALE GENOMIC DNA]</scope>
    <source>
        <strain evidence="1 2">NL-1719</strain>
    </source>
</reference>